<gene>
    <name evidence="1" type="ORF">SAMN05216508_10118</name>
</gene>
<dbReference type="RefSeq" id="WP_090469002.1">
    <property type="nucleotide sequence ID" value="NZ_FOWF01000002.1"/>
</dbReference>
<evidence type="ECO:0000313" key="2">
    <source>
        <dbReference type="Proteomes" id="UP000198817"/>
    </source>
</evidence>
<accession>A0A1I7EV99</accession>
<proteinExistence type="predicted"/>
<dbReference type="SUPFAM" id="SSF53383">
    <property type="entry name" value="PLP-dependent transferases"/>
    <property type="match status" value="1"/>
</dbReference>
<protein>
    <submittedName>
        <fullName evidence="1">Cystathionine beta-lyase family protein involved in aluminum resistance</fullName>
    </submittedName>
</protein>
<dbReference type="Proteomes" id="UP000198817">
    <property type="component" value="Unassembled WGS sequence"/>
</dbReference>
<name>A0A1I7EV99_9FIRM</name>
<dbReference type="InterPro" id="IPR015421">
    <property type="entry name" value="PyrdxlP-dep_Trfase_major"/>
</dbReference>
<dbReference type="InterPro" id="IPR015424">
    <property type="entry name" value="PyrdxlP-dep_Trfase"/>
</dbReference>
<reference evidence="1 2" key="1">
    <citation type="submission" date="2016-10" db="EMBL/GenBank/DDBJ databases">
        <authorList>
            <person name="de Groot N.N."/>
        </authorList>
    </citation>
    <scope>NUCLEOTIDE SEQUENCE [LARGE SCALE GENOMIC DNA]</scope>
    <source>
        <strain evidence="1 2">KHGC13</strain>
    </source>
</reference>
<dbReference type="InterPro" id="IPR009651">
    <property type="entry name" value="Met_g_lyase_put"/>
</dbReference>
<dbReference type="Pfam" id="PF06838">
    <property type="entry name" value="Met_gamma_lyase"/>
    <property type="match status" value="1"/>
</dbReference>
<organism evidence="1 2">
    <name type="scientific">Eubacterium pyruvativorans</name>
    <dbReference type="NCBI Taxonomy" id="155865"/>
    <lineage>
        <taxon>Bacteria</taxon>
        <taxon>Bacillati</taxon>
        <taxon>Bacillota</taxon>
        <taxon>Clostridia</taxon>
        <taxon>Eubacteriales</taxon>
        <taxon>Eubacteriaceae</taxon>
        <taxon>Eubacterium</taxon>
    </lineage>
</organism>
<dbReference type="STRING" id="155865.SAMN05216515_10218"/>
<dbReference type="PANTHER" id="PTHR46658:SF1">
    <property type="entry name" value="CYS OR MET METABOLISM PYRIDOXAL-PHOSPHATE-DEPENDENT ENZYME"/>
    <property type="match status" value="1"/>
</dbReference>
<dbReference type="PANTHER" id="PTHR46658">
    <property type="entry name" value="CYS OR MET METABOLISM PYRIDOXAL-PHOSPHATE-DEPENDENT ENZYME"/>
    <property type="match status" value="1"/>
</dbReference>
<sequence>MNYVNECTTENSTRDLKHETEDLLRDAFDIDPRVVELTEAAEDRVRDQFRRLEHIMAYNQYKVVAAFQKERIADRHFAWNTGYGYDDEGRDALERLYADVFHTEAALVRTQIVNGTHALAISLQGILRPGDEIIYCSGGPYDTLEEVIGIRGEGKGSLKEFGITYKQVNLLPDGSIDLKGVRRAIGPRTKMCCIQRATGYAWRKAITIPQIAEWARLVHETAPDVITFADNCYGEFLDTKEPTDVGVDVMAGSLIKNPGGGLALSGGYVVGRKDLIEKISYRLTCPGIGGECGLMFGQTRAMMQGLFMAPSVTCGALKGAVLCGSVYKHLGYEVCPDENDIRSDIIQSVKLHSPEAMVAFCQGIQQAAPVDSFVSPEPWDMPGYEDQVVMAAGAFVQGSSIELSADGPIREPYIVYFQGGLTYEHSRLGVMMSLDKLLKKGLLTEFHEKKDKE</sequence>
<dbReference type="AlphaFoldDB" id="A0A1I7EV99"/>
<dbReference type="Gene3D" id="3.40.640.10">
    <property type="entry name" value="Type I PLP-dependent aspartate aminotransferase-like (Major domain)"/>
    <property type="match status" value="1"/>
</dbReference>
<keyword evidence="2" id="KW-1185">Reference proteome</keyword>
<dbReference type="OrthoDB" id="9764766at2"/>
<keyword evidence="1" id="KW-0456">Lyase</keyword>
<dbReference type="GO" id="GO:0016829">
    <property type="term" value="F:lyase activity"/>
    <property type="evidence" value="ECO:0007669"/>
    <property type="project" value="UniProtKB-KW"/>
</dbReference>
<dbReference type="EMBL" id="FPBT01000001">
    <property type="protein sequence ID" value="SFU27846.1"/>
    <property type="molecule type" value="Genomic_DNA"/>
</dbReference>
<evidence type="ECO:0000313" key="1">
    <source>
        <dbReference type="EMBL" id="SFU27846.1"/>
    </source>
</evidence>
<dbReference type="Gene3D" id="3.90.1150.60">
    <property type="entry name" value="Methioning gamme-lyase, C-terminal domain"/>
    <property type="match status" value="1"/>
</dbReference>